<dbReference type="InterPro" id="IPR000001">
    <property type="entry name" value="Kringle"/>
</dbReference>
<dbReference type="PROSITE" id="PS50070">
    <property type="entry name" value="KRINGLE_2"/>
    <property type="match status" value="1"/>
</dbReference>
<dbReference type="SMART" id="SM00130">
    <property type="entry name" value="KR"/>
    <property type="match status" value="1"/>
</dbReference>
<dbReference type="PANTHER" id="PTHR24261:SF7">
    <property type="entry name" value="KRINGLE DOMAIN-CONTAINING PROTEIN"/>
    <property type="match status" value="1"/>
</dbReference>
<dbReference type="GO" id="GO:0004175">
    <property type="term" value="F:endopeptidase activity"/>
    <property type="evidence" value="ECO:0007669"/>
    <property type="project" value="TreeGrafter"/>
</dbReference>
<keyword evidence="7" id="KW-1185">Reference proteome</keyword>
<dbReference type="EnsemblMetazoa" id="CapteT115600">
    <property type="protein sequence ID" value="CapteP115600"/>
    <property type="gene ID" value="CapteG115600"/>
</dbReference>
<keyword evidence="2 3" id="KW-1015">Disulfide bond</keyword>
<dbReference type="InterPro" id="IPR018056">
    <property type="entry name" value="Kringle_CS"/>
</dbReference>
<dbReference type="Proteomes" id="UP000014760">
    <property type="component" value="Unassembled WGS sequence"/>
</dbReference>
<dbReference type="PANTHER" id="PTHR24261">
    <property type="entry name" value="PLASMINOGEN-RELATED"/>
    <property type="match status" value="1"/>
</dbReference>
<dbReference type="EMBL" id="AMQN01015925">
    <property type="status" value="NOT_ANNOTATED_CDS"/>
    <property type="molecule type" value="Genomic_DNA"/>
</dbReference>
<evidence type="ECO:0000313" key="6">
    <source>
        <dbReference type="EnsemblMetazoa" id="CapteP115600"/>
    </source>
</evidence>
<dbReference type="Pfam" id="PF00051">
    <property type="entry name" value="Kringle"/>
    <property type="match status" value="1"/>
</dbReference>
<reference evidence="6" key="3">
    <citation type="submission" date="2015-06" db="UniProtKB">
        <authorList>
            <consortium name="EnsemblMetazoa"/>
        </authorList>
    </citation>
    <scope>IDENTIFICATION</scope>
</reference>
<evidence type="ECO:0000313" key="5">
    <source>
        <dbReference type="EMBL" id="ELT87366.1"/>
    </source>
</evidence>
<organism evidence="5">
    <name type="scientific">Capitella teleta</name>
    <name type="common">Polychaete worm</name>
    <dbReference type="NCBI Taxonomy" id="283909"/>
    <lineage>
        <taxon>Eukaryota</taxon>
        <taxon>Metazoa</taxon>
        <taxon>Spiralia</taxon>
        <taxon>Lophotrochozoa</taxon>
        <taxon>Annelida</taxon>
        <taxon>Polychaeta</taxon>
        <taxon>Sedentaria</taxon>
        <taxon>Scolecida</taxon>
        <taxon>Capitellidae</taxon>
        <taxon>Capitella</taxon>
    </lineage>
</organism>
<dbReference type="AlphaFoldDB" id="R7T3V2"/>
<dbReference type="STRING" id="283909.R7T3V2"/>
<feature type="disulfide bond" evidence="3">
    <location>
        <begin position="55"/>
        <end position="78"/>
    </location>
</feature>
<evidence type="ECO:0000256" key="2">
    <source>
        <dbReference type="ARBA" id="ARBA00023157"/>
    </source>
</evidence>
<proteinExistence type="predicted"/>
<reference evidence="5 7" key="2">
    <citation type="journal article" date="2013" name="Nature">
        <title>Insights into bilaterian evolution from three spiralian genomes.</title>
        <authorList>
            <person name="Simakov O."/>
            <person name="Marletaz F."/>
            <person name="Cho S.J."/>
            <person name="Edsinger-Gonzales E."/>
            <person name="Havlak P."/>
            <person name="Hellsten U."/>
            <person name="Kuo D.H."/>
            <person name="Larsson T."/>
            <person name="Lv J."/>
            <person name="Arendt D."/>
            <person name="Savage R."/>
            <person name="Osoegawa K."/>
            <person name="de Jong P."/>
            <person name="Grimwood J."/>
            <person name="Chapman J.A."/>
            <person name="Shapiro H."/>
            <person name="Aerts A."/>
            <person name="Otillar R.P."/>
            <person name="Terry A.Y."/>
            <person name="Boore J.L."/>
            <person name="Grigoriev I.V."/>
            <person name="Lindberg D.R."/>
            <person name="Seaver E.C."/>
            <person name="Weisblat D.A."/>
            <person name="Putnam N.H."/>
            <person name="Rokhsar D.S."/>
        </authorList>
    </citation>
    <scope>NUCLEOTIDE SEQUENCE</scope>
    <source>
        <strain evidence="5 7">I ESC-2004</strain>
    </source>
</reference>
<dbReference type="InterPro" id="IPR013806">
    <property type="entry name" value="Kringle-like"/>
</dbReference>
<evidence type="ECO:0000259" key="4">
    <source>
        <dbReference type="PROSITE" id="PS50070"/>
    </source>
</evidence>
<dbReference type="EMBL" id="KB312367">
    <property type="protein sequence ID" value="ELT87366.1"/>
    <property type="molecule type" value="Genomic_DNA"/>
</dbReference>
<keyword evidence="1 3" id="KW-0420">Kringle</keyword>
<dbReference type="HOGENOM" id="CLU_158332_2_1_1"/>
<gene>
    <name evidence="5" type="ORF">CAPTEDRAFT_115600</name>
</gene>
<dbReference type="OrthoDB" id="272018at2759"/>
<name>R7T3V2_CAPTE</name>
<dbReference type="SUPFAM" id="SSF57440">
    <property type="entry name" value="Kringle-like"/>
    <property type="match status" value="1"/>
</dbReference>
<dbReference type="GO" id="GO:0005102">
    <property type="term" value="F:signaling receptor binding"/>
    <property type="evidence" value="ECO:0007669"/>
    <property type="project" value="TreeGrafter"/>
</dbReference>
<evidence type="ECO:0000256" key="1">
    <source>
        <dbReference type="ARBA" id="ARBA00022572"/>
    </source>
</evidence>
<dbReference type="OMA" id="PFIPRNC"/>
<dbReference type="InterPro" id="IPR050759">
    <property type="entry name" value="Serine_protease_kringle"/>
</dbReference>
<dbReference type="Gene3D" id="2.40.20.10">
    <property type="entry name" value="Plasminogen Kringle 4"/>
    <property type="match status" value="1"/>
</dbReference>
<accession>R7T3V2</accession>
<dbReference type="PRINTS" id="PR00018">
    <property type="entry name" value="KRINGLE"/>
</dbReference>
<dbReference type="PROSITE" id="PS00021">
    <property type="entry name" value="KRINGLE_1"/>
    <property type="match status" value="1"/>
</dbReference>
<protein>
    <recommendedName>
        <fullName evidence="4">Kringle domain-containing protein</fullName>
    </recommendedName>
</protein>
<dbReference type="InterPro" id="IPR038178">
    <property type="entry name" value="Kringle_sf"/>
</dbReference>
<reference evidence="7" key="1">
    <citation type="submission" date="2012-12" db="EMBL/GenBank/DDBJ databases">
        <authorList>
            <person name="Hellsten U."/>
            <person name="Grimwood J."/>
            <person name="Chapman J.A."/>
            <person name="Shapiro H."/>
            <person name="Aerts A."/>
            <person name="Otillar R.P."/>
            <person name="Terry A.Y."/>
            <person name="Boore J.L."/>
            <person name="Simakov O."/>
            <person name="Marletaz F."/>
            <person name="Cho S.-J."/>
            <person name="Edsinger-Gonzales E."/>
            <person name="Havlak P."/>
            <person name="Kuo D.-H."/>
            <person name="Larsson T."/>
            <person name="Lv J."/>
            <person name="Arendt D."/>
            <person name="Savage R."/>
            <person name="Osoegawa K."/>
            <person name="de Jong P."/>
            <person name="Lindberg D.R."/>
            <person name="Seaver E.C."/>
            <person name="Weisblat D.A."/>
            <person name="Putnam N.H."/>
            <person name="Grigoriev I.V."/>
            <person name="Rokhsar D.S."/>
        </authorList>
    </citation>
    <scope>NUCLEOTIDE SEQUENCE</scope>
    <source>
        <strain evidence="7">I ESC-2004</strain>
    </source>
</reference>
<dbReference type="CDD" id="cd00108">
    <property type="entry name" value="KR"/>
    <property type="match status" value="1"/>
</dbReference>
<evidence type="ECO:0000256" key="3">
    <source>
        <dbReference type="PROSITE-ProRule" id="PRU00121"/>
    </source>
</evidence>
<sequence length="85" mass="9612">MCYNPAVRGFNYIGHVNTTIGGRVCQPWNSLKPHSHSQDGSMFPEGTLSAAENFCRNPDGEMSVWCYTMDPDMRWEFCDVEPCGM</sequence>
<evidence type="ECO:0000313" key="7">
    <source>
        <dbReference type="Proteomes" id="UP000014760"/>
    </source>
</evidence>
<comment type="caution">
    <text evidence="3">Lacks conserved residue(s) required for the propagation of feature annotation.</text>
</comment>
<dbReference type="GO" id="GO:0005615">
    <property type="term" value="C:extracellular space"/>
    <property type="evidence" value="ECO:0007669"/>
    <property type="project" value="TreeGrafter"/>
</dbReference>
<feature type="domain" description="Kringle" evidence="4">
    <location>
        <begin position="8"/>
        <end position="83"/>
    </location>
</feature>